<dbReference type="RefSeq" id="YP_009052220.1">
    <property type="nucleotide sequence ID" value="NC_024697.1"/>
</dbReference>
<dbReference type="GeneID" id="20041489"/>
<sequence length="274" mass="30367">MTYNILKSKFSRKKSRNRKKGGNDDDTVIDMKKVVIKENNGYSTGVVTLNKNDSFLIESGKMLYVEQQSDNDNKVNITTQARGSVMKSIRRKFLSDENIFINKFSGSDSGKETKVHFGSSVPGDIIRIVIKPDESYTLSSGTYIASSANLNVSARVNLRGILSGEGIGLTIVKNKSKQAGHLYLGCFGKAETLTVKPGNEILLDNSFYLASKNKKGEKAYSLTKLKGIKSFILAGEGLLMKFKNDTNENMTVYTQTHDLYNLAMAMYDYLPTSN</sequence>
<evidence type="ECO:0000313" key="1">
    <source>
        <dbReference type="EMBL" id="AII17178.1"/>
    </source>
</evidence>
<dbReference type="EMBL" id="KJ645900">
    <property type="protein sequence ID" value="AII17178.1"/>
    <property type="molecule type" value="Genomic_DNA"/>
</dbReference>
<proteinExistence type="predicted"/>
<dbReference type="InterPro" id="IPR036983">
    <property type="entry name" value="AIM24_sf"/>
</dbReference>
<dbReference type="InterPro" id="IPR002838">
    <property type="entry name" value="AIM24"/>
</dbReference>
<dbReference type="KEGG" id="vg:20041489"/>
<dbReference type="SUPFAM" id="SSF51219">
    <property type="entry name" value="TRAP-like"/>
    <property type="match status" value="1"/>
</dbReference>
<gene>
    <name evidence="1" type="ORF">AaV_144</name>
</gene>
<dbReference type="Gene3D" id="3.60.160.10">
    <property type="entry name" value="Mitochondrial biogenesis AIM24"/>
    <property type="match status" value="1"/>
</dbReference>
<organism evidence="1 2">
    <name type="scientific">Aureococcus anophagefferens virus</name>
    <dbReference type="NCBI Taxonomy" id="1474867"/>
    <lineage>
        <taxon>Viruses</taxon>
        <taxon>Varidnaviria</taxon>
        <taxon>Bamfordvirae</taxon>
        <taxon>Nucleocytoviricota</taxon>
        <taxon>Megaviricetes</taxon>
        <taxon>Imitervirales</taxon>
        <taxon>Schizomimiviridae</taxon>
        <taxon>Kratosvirus</taxon>
        <taxon>Kratosvirus quantuckense</taxon>
    </lineage>
</organism>
<keyword evidence="2" id="KW-1185">Reference proteome</keyword>
<protein>
    <submittedName>
        <fullName evidence="1">Putative AIM24 domain containing protein</fullName>
    </submittedName>
</protein>
<evidence type="ECO:0000313" key="2">
    <source>
        <dbReference type="Proteomes" id="UP000028667"/>
    </source>
</evidence>
<dbReference type="Proteomes" id="UP000028667">
    <property type="component" value="Segment"/>
</dbReference>
<dbReference type="InterPro" id="IPR016031">
    <property type="entry name" value="Trp_RNA-bd_attenuator-like_dom"/>
</dbReference>
<dbReference type="Pfam" id="PF01987">
    <property type="entry name" value="AIM24"/>
    <property type="match status" value="1"/>
</dbReference>
<name>A0A076FMM9_9VIRU</name>
<reference evidence="1 2" key="1">
    <citation type="journal article" date="2014" name="Virology">
        <title>Genome of brown tide virus (AaV), the little giant of the Megaviridae, elucidates NCLDV genome expansion and host-virus coevolution.</title>
        <authorList>
            <person name="Moniruzzaman M."/>
            <person name="LeCleir G.R."/>
            <person name="Brown C.M."/>
            <person name="Gobler C.J."/>
            <person name="Bidle K.D."/>
            <person name="Wilson W.H."/>
            <person name="Wilhelm S.W."/>
        </authorList>
    </citation>
    <scope>NUCLEOTIDE SEQUENCE [LARGE SCALE GENOMIC DNA]</scope>
    <source>
        <strain evidence="1">BtV-01</strain>
    </source>
</reference>
<accession>A0A076FMM9</accession>